<dbReference type="InterPro" id="IPR011709">
    <property type="entry name" value="DEAD-box_helicase_OB_fold"/>
</dbReference>
<dbReference type="RefSeq" id="WP_408259844.1">
    <property type="nucleotide sequence ID" value="NZ_JAQQCK010000003.1"/>
</dbReference>
<dbReference type="SMART" id="SM00847">
    <property type="entry name" value="HA2"/>
    <property type="match status" value="1"/>
</dbReference>
<dbReference type="Pfam" id="PF04408">
    <property type="entry name" value="WHD_HA2"/>
    <property type="match status" value="1"/>
</dbReference>
<evidence type="ECO:0000256" key="5">
    <source>
        <dbReference type="SAM" id="MobiDB-lite"/>
    </source>
</evidence>
<dbReference type="NCBIfam" id="TIGR01967">
    <property type="entry name" value="DEAH_box_HrpA"/>
    <property type="match status" value="1"/>
</dbReference>
<dbReference type="InterPro" id="IPR011545">
    <property type="entry name" value="DEAD/DEAH_box_helicase_dom"/>
</dbReference>
<keyword evidence="9" id="KW-1185">Reference proteome</keyword>
<dbReference type="InterPro" id="IPR027417">
    <property type="entry name" value="P-loop_NTPase"/>
</dbReference>
<feature type="compositionally biased region" description="Basic and acidic residues" evidence="5">
    <location>
        <begin position="72"/>
        <end position="102"/>
    </location>
</feature>
<dbReference type="GO" id="GO:0016787">
    <property type="term" value="F:hydrolase activity"/>
    <property type="evidence" value="ECO:0007669"/>
    <property type="project" value="UniProtKB-KW"/>
</dbReference>
<feature type="domain" description="Helicase ATP-binding" evidence="6">
    <location>
        <begin position="136"/>
        <end position="303"/>
    </location>
</feature>
<evidence type="ECO:0000313" key="8">
    <source>
        <dbReference type="EMBL" id="MFM0238117.1"/>
    </source>
</evidence>
<dbReference type="Pfam" id="PF00270">
    <property type="entry name" value="DEAD"/>
    <property type="match status" value="1"/>
</dbReference>
<dbReference type="InterPro" id="IPR001650">
    <property type="entry name" value="Helicase_C-like"/>
</dbReference>
<dbReference type="Pfam" id="PF21010">
    <property type="entry name" value="HA2_C"/>
    <property type="match status" value="1"/>
</dbReference>
<evidence type="ECO:0000259" key="7">
    <source>
        <dbReference type="PROSITE" id="PS51194"/>
    </source>
</evidence>
<reference evidence="8 9" key="1">
    <citation type="journal article" date="2024" name="Chem. Sci.">
        <title>Discovery of megapolipeptins by genome mining of a Burkholderiales bacteria collection.</title>
        <authorList>
            <person name="Paulo B.S."/>
            <person name="Recchia M.J.J."/>
            <person name="Lee S."/>
            <person name="Fergusson C.H."/>
            <person name="Romanowski S.B."/>
            <person name="Hernandez A."/>
            <person name="Krull N."/>
            <person name="Liu D.Y."/>
            <person name="Cavanagh H."/>
            <person name="Bos A."/>
            <person name="Gray C.A."/>
            <person name="Murphy B.T."/>
            <person name="Linington R.G."/>
            <person name="Eustaquio A.S."/>
        </authorList>
    </citation>
    <scope>NUCLEOTIDE SEQUENCE [LARGE SCALE GENOMIC DNA]</scope>
    <source>
        <strain evidence="8 9">RL17-351-BIE-A</strain>
    </source>
</reference>
<evidence type="ECO:0000256" key="4">
    <source>
        <dbReference type="ARBA" id="ARBA00022840"/>
    </source>
</evidence>
<dbReference type="Gene3D" id="3.40.50.300">
    <property type="entry name" value="P-loop containing nucleotide triphosphate hydrolases"/>
    <property type="match status" value="2"/>
</dbReference>
<accession>A0ABW9BDT6</accession>
<dbReference type="Proteomes" id="UP001629274">
    <property type="component" value="Unassembled WGS sequence"/>
</dbReference>
<keyword evidence="4" id="KW-0067">ATP-binding</keyword>
<dbReference type="EC" id="3.6.4.13" evidence="8"/>
<keyword evidence="2 8" id="KW-0378">Hydrolase</keyword>
<dbReference type="Pfam" id="PF07717">
    <property type="entry name" value="OB_NTP_bind"/>
    <property type="match status" value="1"/>
</dbReference>
<organism evidence="8 9">
    <name type="scientific">Paraburkholderia phytofirmans</name>
    <dbReference type="NCBI Taxonomy" id="261302"/>
    <lineage>
        <taxon>Bacteria</taxon>
        <taxon>Pseudomonadati</taxon>
        <taxon>Pseudomonadota</taxon>
        <taxon>Betaproteobacteria</taxon>
        <taxon>Burkholderiales</taxon>
        <taxon>Burkholderiaceae</taxon>
        <taxon>Paraburkholderia</taxon>
    </lineage>
</organism>
<feature type="compositionally biased region" description="Basic and acidic residues" evidence="5">
    <location>
        <begin position="339"/>
        <end position="350"/>
    </location>
</feature>
<dbReference type="PROSITE" id="PS51192">
    <property type="entry name" value="HELICASE_ATP_BIND_1"/>
    <property type="match status" value="1"/>
</dbReference>
<name>A0ABW9BDT6_9BURK</name>
<dbReference type="EMBL" id="JAQQDR010000003">
    <property type="protein sequence ID" value="MFM0238117.1"/>
    <property type="molecule type" value="Genomic_DNA"/>
</dbReference>
<dbReference type="InterPro" id="IPR003593">
    <property type="entry name" value="AAA+_ATPase"/>
</dbReference>
<dbReference type="InterPro" id="IPR024590">
    <property type="entry name" value="HrpA_C"/>
</dbReference>
<dbReference type="InterPro" id="IPR014001">
    <property type="entry name" value="Helicase_ATP-bd"/>
</dbReference>
<dbReference type="SMART" id="SM00490">
    <property type="entry name" value="HELICc"/>
    <property type="match status" value="1"/>
</dbReference>
<dbReference type="GO" id="GO:0003724">
    <property type="term" value="F:RNA helicase activity"/>
    <property type="evidence" value="ECO:0007669"/>
    <property type="project" value="UniProtKB-EC"/>
</dbReference>
<evidence type="ECO:0000256" key="1">
    <source>
        <dbReference type="ARBA" id="ARBA00022741"/>
    </source>
</evidence>
<dbReference type="PANTHER" id="PTHR18934:SF99">
    <property type="entry name" value="ATP-DEPENDENT RNA HELICASE DHX37-RELATED"/>
    <property type="match status" value="1"/>
</dbReference>
<dbReference type="SUPFAM" id="SSF52540">
    <property type="entry name" value="P-loop containing nucleoside triphosphate hydrolases"/>
    <property type="match status" value="1"/>
</dbReference>
<dbReference type="SMART" id="SM00382">
    <property type="entry name" value="AAA"/>
    <property type="match status" value="1"/>
</dbReference>
<dbReference type="PROSITE" id="PS51194">
    <property type="entry name" value="HELICASE_CTER"/>
    <property type="match status" value="1"/>
</dbReference>
<dbReference type="Gene3D" id="1.20.120.1080">
    <property type="match status" value="1"/>
</dbReference>
<feature type="compositionally biased region" description="Basic and acidic residues" evidence="5">
    <location>
        <begin position="28"/>
        <end position="62"/>
    </location>
</feature>
<dbReference type="InterPro" id="IPR007502">
    <property type="entry name" value="Helicase-assoc_dom"/>
</dbReference>
<feature type="region of interest" description="Disordered" evidence="5">
    <location>
        <begin position="322"/>
        <end position="350"/>
    </location>
</feature>
<dbReference type="Pfam" id="PF11898">
    <property type="entry name" value="DUF3418"/>
    <property type="match status" value="1"/>
</dbReference>
<gene>
    <name evidence="8" type="primary">hrpA</name>
    <name evidence="8" type="ORF">PQR03_08240</name>
</gene>
<dbReference type="PANTHER" id="PTHR18934">
    <property type="entry name" value="ATP-DEPENDENT RNA HELICASE"/>
    <property type="match status" value="1"/>
</dbReference>
<dbReference type="SMART" id="SM00487">
    <property type="entry name" value="DEXDc"/>
    <property type="match status" value="1"/>
</dbReference>
<comment type="caution">
    <text evidence="8">The sequence shown here is derived from an EMBL/GenBank/DDBJ whole genome shotgun (WGS) entry which is preliminary data.</text>
</comment>
<dbReference type="Pfam" id="PF00271">
    <property type="entry name" value="Helicase_C"/>
    <property type="match status" value="1"/>
</dbReference>
<keyword evidence="3 8" id="KW-0347">Helicase</keyword>
<dbReference type="InterPro" id="IPR048333">
    <property type="entry name" value="HA2_WH"/>
</dbReference>
<protein>
    <submittedName>
        <fullName evidence="8">ATP-dependent RNA helicase HrpA</fullName>
        <ecNumber evidence="8">3.6.4.13</ecNumber>
    </submittedName>
</protein>
<dbReference type="CDD" id="cd18791">
    <property type="entry name" value="SF2_C_RHA"/>
    <property type="match status" value="1"/>
</dbReference>
<feature type="domain" description="Helicase C-terminal" evidence="7">
    <location>
        <begin position="356"/>
        <end position="523"/>
    </location>
</feature>
<dbReference type="InterPro" id="IPR010222">
    <property type="entry name" value="RNA_helicase_HrpA"/>
</dbReference>
<proteinExistence type="predicted"/>
<evidence type="ECO:0000256" key="3">
    <source>
        <dbReference type="ARBA" id="ARBA00022806"/>
    </source>
</evidence>
<keyword evidence="1" id="KW-0547">Nucleotide-binding</keyword>
<sequence>MSNVPKSPAAANENPAPAADQPKAGAAPRRDAQDADRNTPHTAREPRRAAENARARKNDSNRGVRAQGNDATPKHAASEESRRASERGASRREPQQPREPHPPRAPRAPRVVEPNPIPPITYPEALPVSGRREEIAKAIARNQVVIVCGETGSGKTTQLPKICLELGRGLGAGGSGLIGHTQPRRIAASATGRRIAEELGTPFGEVVGYKVRFTDNLSPGASVKLMTDGILLAETQTDPLLKAYDTLIIDEAHERSLNIDFLLGYLKEILVKRPDLKLIVTSATIDADRFARHFGSDEKPAPVIEVSGRLYPVEVRYRPVAEDSPAVKAAQGDAPSAPRGDRPKSQRETDRDLMDAIVDAVDELCREGPGDVLVFLPGEREIRDAAEALRKHHPPHTEILPLFARLSAAEQERVFRTSNARRIVLATNVAETSLTVPGIRYVVDTGLARVKRYSYRNKVEQLQVESISQAAANQRAGRCGRVADGICIRLYEESDYQGRVRFTDPEILRSSLASVILRMKSLHLTAIETFPFIEPPPGRAIADGYQLLNELGAVDDDNQLTPLGRELARLPLDPRVGRMILAARDQQALKEVLIIASALSVQDPRDRPIEAQEQADQAHRRFADERSEFLQWLKIWNWFEEAIAHKKSNKQLHEECRKNFLSQLRLREWRDVHSQLLTVVREHGWRLNEAEATFEQIHLALLTGLLGNIGLKADDEPYYLGARGIKFYLWPGSALVKKAGKWVMAAELVETSRLYARCIAKIEPEWIEKIGAHLLKKSLSEPHWEKRAAQVSAFERAVLYGLPIYHRRRVSFGKQDPARARELFIRGALVEGEFDTKLAFFAHNRKLLADIEQLEHKSRRQDVLVDDELIFAYYDQALPKGIYTGASFERWYRDEVKKSGQPEDKLRLLYLSRDDLMRHEAAGVTTDLFPKRMTMAGVEMALTYHFEPGSPRDGVTLAVPLYALNQVDARRCEWLVPGMLKEKAQLLLKSLPQKLRRHCVPLPEYATGFVDRHSGPRFGAGGLLESLIADVREQTQVAMKQSDFKLETLPPHLFMNFKVVDEHGRQLAMGRNMSQLRAELGGQAQQHFQKIASSAAGAALADAGGGGVATPAQTTGAAGAGALRGKGGVGAASGPQTAPQGGAQGTALYEKLTTWNFGKLPELLEIRRGGQTLFGYPALVDRGTHCDVEVFDSPDEAARIHRAGLRRLFALQLKEPIKYLEKNLPGLREMAMQFMPRGTQEELRDQLIDTALDRACLQDPLPDDDISFHTRRDEGRSRLTLLAQEIARLVGQILGEYASVAKKLVQAKSFTAAHADLQNQLDGLIGKRFVVDTPYAQLAHFPRYLKGIALRIDKLKADPARDARQFAEFQPLLQNYQRAVAQRGGVLDPRLSEFRWLLEELRISLFAQELRTPMPISVKRLYKVWESMQR</sequence>
<evidence type="ECO:0000313" key="9">
    <source>
        <dbReference type="Proteomes" id="UP001629274"/>
    </source>
</evidence>
<evidence type="ECO:0000256" key="2">
    <source>
        <dbReference type="ARBA" id="ARBA00022801"/>
    </source>
</evidence>
<feature type="compositionally biased region" description="Low complexity" evidence="5">
    <location>
        <begin position="8"/>
        <end position="27"/>
    </location>
</feature>
<feature type="region of interest" description="Disordered" evidence="5">
    <location>
        <begin position="1"/>
        <end position="118"/>
    </location>
</feature>
<evidence type="ECO:0000259" key="6">
    <source>
        <dbReference type="PROSITE" id="PS51192"/>
    </source>
</evidence>